<proteinExistence type="predicted"/>
<dbReference type="EMBL" id="CP042469">
    <property type="protein sequence ID" value="QOX64113.1"/>
    <property type="molecule type" value="Genomic_DNA"/>
</dbReference>
<keyword evidence="2" id="KW-1185">Reference proteome</keyword>
<evidence type="ECO:0000313" key="1">
    <source>
        <dbReference type="EMBL" id="QOX64113.1"/>
    </source>
</evidence>
<name>A0ACD1ACW9_9FIRM</name>
<organism evidence="1 2">
    <name type="scientific">Anoxybacterium hadale</name>
    <dbReference type="NCBI Taxonomy" id="3408580"/>
    <lineage>
        <taxon>Bacteria</taxon>
        <taxon>Bacillati</taxon>
        <taxon>Bacillota</taxon>
        <taxon>Clostridia</taxon>
        <taxon>Peptostreptococcales</taxon>
        <taxon>Anaerovoracaceae</taxon>
        <taxon>Anoxybacterium</taxon>
    </lineage>
</organism>
<gene>
    <name evidence="1" type="ORF">FRZ06_12585</name>
</gene>
<reference evidence="1" key="1">
    <citation type="submission" date="2019-08" db="EMBL/GenBank/DDBJ databases">
        <title>Genome sequence of Clostridiales bacterium MT110.</title>
        <authorList>
            <person name="Cao J."/>
        </authorList>
    </citation>
    <scope>NUCLEOTIDE SEQUENCE</scope>
    <source>
        <strain evidence="1">MT110</strain>
    </source>
</reference>
<dbReference type="Proteomes" id="UP000594014">
    <property type="component" value="Chromosome"/>
</dbReference>
<evidence type="ECO:0000313" key="2">
    <source>
        <dbReference type="Proteomes" id="UP000594014"/>
    </source>
</evidence>
<accession>A0ACD1ACW9</accession>
<sequence>MDKQEIIKMAFDSILEADQDMALKALDQGAEMGMDSLELLKDGFTAGITELGERFGRGELFLPELIFATEVMKAVTGRIEEEMKQSGKQMEKKGRMIMATVEGDVHDIGKGICCALLKTSGIEVFDLGREVKSDTIIEKAMEYEVDIIGTGALLTTTMIYQQELEDKLKERGLKERFKTMVGGAPVTQRWADRIGADAYTEDASECCVRAKQFLDGR</sequence>
<protein>
    <submittedName>
        <fullName evidence="1">Dimethylamine corrinoid protein 3</fullName>
    </submittedName>
</protein>